<dbReference type="Gene3D" id="3.40.50.720">
    <property type="entry name" value="NAD(P)-binding Rossmann-like Domain"/>
    <property type="match status" value="1"/>
</dbReference>
<protein>
    <recommendedName>
        <fullName evidence="3">Gfo/Idh/MocA-like oxidoreductase C-terminal domain-containing protein</fullName>
    </recommendedName>
</protein>
<reference evidence="1 2" key="1">
    <citation type="submission" date="2021-03" db="EMBL/GenBank/DDBJ databases">
        <title>Genomic Encyclopedia of Type Strains, Phase IV (KMG-IV): sequencing the most valuable type-strain genomes for metagenomic binning, comparative biology and taxonomic classification.</title>
        <authorList>
            <person name="Goeker M."/>
        </authorList>
    </citation>
    <scope>NUCLEOTIDE SEQUENCE [LARGE SCALE GENOMIC DNA]</scope>
    <source>
        <strain evidence="1 2">DSM 14349</strain>
    </source>
</reference>
<sequence length="51" mass="5614">MKVGGKVGFPYFGELILDCLNDTENAMSQEHAFKAAELCLIAQRDALVIEL</sequence>
<dbReference type="Gene3D" id="3.30.360.10">
    <property type="entry name" value="Dihydrodipicolinate Reductase, domain 2"/>
    <property type="match status" value="1"/>
</dbReference>
<comment type="caution">
    <text evidence="1">The sequence shown here is derived from an EMBL/GenBank/DDBJ whole genome shotgun (WGS) entry which is preliminary data.</text>
</comment>
<name>A0ABS4FRJ0_9BACL</name>
<dbReference type="Proteomes" id="UP001519272">
    <property type="component" value="Unassembled WGS sequence"/>
</dbReference>
<dbReference type="EMBL" id="JAGGKG010000007">
    <property type="protein sequence ID" value="MBP1905187.1"/>
    <property type="molecule type" value="Genomic_DNA"/>
</dbReference>
<evidence type="ECO:0008006" key="3">
    <source>
        <dbReference type="Google" id="ProtNLM"/>
    </source>
</evidence>
<accession>A0ABS4FRJ0</accession>
<gene>
    <name evidence="1" type="ORF">J2Z32_001815</name>
</gene>
<evidence type="ECO:0000313" key="1">
    <source>
        <dbReference type="EMBL" id="MBP1905187.1"/>
    </source>
</evidence>
<keyword evidence="2" id="KW-1185">Reference proteome</keyword>
<evidence type="ECO:0000313" key="2">
    <source>
        <dbReference type="Proteomes" id="UP001519272"/>
    </source>
</evidence>
<organism evidence="1 2">
    <name type="scientific">Paenibacillus turicensis</name>
    <dbReference type="NCBI Taxonomy" id="160487"/>
    <lineage>
        <taxon>Bacteria</taxon>
        <taxon>Bacillati</taxon>
        <taxon>Bacillota</taxon>
        <taxon>Bacilli</taxon>
        <taxon>Bacillales</taxon>
        <taxon>Paenibacillaceae</taxon>
        <taxon>Paenibacillus</taxon>
    </lineage>
</organism>
<proteinExistence type="predicted"/>